<dbReference type="Pfam" id="PF04112">
    <property type="entry name" value="Mak10"/>
    <property type="match status" value="1"/>
</dbReference>
<feature type="domain" description="NAA35-like TPR repeats" evidence="5">
    <location>
        <begin position="344"/>
        <end position="697"/>
    </location>
</feature>
<protein>
    <submittedName>
        <fullName evidence="6">N-alpha-acetyltransferase, non-catalitic subunit</fullName>
    </submittedName>
</protein>
<dbReference type="Pfam" id="PF25789">
    <property type="entry name" value="TPR_NAA35"/>
    <property type="match status" value="1"/>
</dbReference>
<name>A0AAJ0D9D9_9PEZI</name>
<evidence type="ECO:0000259" key="4">
    <source>
        <dbReference type="Pfam" id="PF04112"/>
    </source>
</evidence>
<reference evidence="6" key="1">
    <citation type="submission" date="2023-04" db="EMBL/GenBank/DDBJ databases">
        <title>Black Yeasts Isolated from many extreme environments.</title>
        <authorList>
            <person name="Coleine C."/>
            <person name="Stajich J.E."/>
            <person name="Selbmann L."/>
        </authorList>
    </citation>
    <scope>NUCLEOTIDE SEQUENCE</scope>
    <source>
        <strain evidence="6">CCFEE 5312</strain>
    </source>
</reference>
<comment type="subcellular location">
    <subcellularLocation>
        <location evidence="1">Cytoplasm</location>
    </subcellularLocation>
</comment>
<comment type="caution">
    <text evidence="6">The sequence shown here is derived from an EMBL/GenBank/DDBJ whole genome shotgun (WGS) entry which is preliminary data.</text>
</comment>
<evidence type="ECO:0000259" key="5">
    <source>
        <dbReference type="Pfam" id="PF25789"/>
    </source>
</evidence>
<evidence type="ECO:0000256" key="3">
    <source>
        <dbReference type="ARBA" id="ARBA00022490"/>
    </source>
</evidence>
<dbReference type="InterPro" id="IPR057982">
    <property type="entry name" value="TPR_NAA35"/>
</dbReference>
<feature type="domain" description="NAA35-like N-terminal" evidence="4">
    <location>
        <begin position="39"/>
        <end position="204"/>
    </location>
</feature>
<dbReference type="InterPro" id="IPR057983">
    <property type="entry name" value="NAA35-like_N"/>
</dbReference>
<evidence type="ECO:0000256" key="2">
    <source>
        <dbReference type="ARBA" id="ARBA00006289"/>
    </source>
</evidence>
<gene>
    <name evidence="6" type="primary">MAK10</name>
    <name evidence="6" type="ORF">LTR09_009160</name>
</gene>
<dbReference type="PANTHER" id="PTHR21373:SF0">
    <property type="entry name" value="N-ALPHA-ACETYLTRANSFERASE 35, NATC AUXILIARY SUBUNIT"/>
    <property type="match status" value="1"/>
</dbReference>
<keyword evidence="3" id="KW-0963">Cytoplasm</keyword>
<keyword evidence="7" id="KW-1185">Reference proteome</keyword>
<dbReference type="Proteomes" id="UP001271007">
    <property type="component" value="Unassembled WGS sequence"/>
</dbReference>
<comment type="similarity">
    <text evidence="2">Belongs to the MAK10 family.</text>
</comment>
<dbReference type="GO" id="GO:0031417">
    <property type="term" value="C:NatC complex"/>
    <property type="evidence" value="ECO:0007669"/>
    <property type="project" value="InterPro"/>
</dbReference>
<evidence type="ECO:0000313" key="7">
    <source>
        <dbReference type="Proteomes" id="UP001271007"/>
    </source>
</evidence>
<dbReference type="InterPro" id="IPR007244">
    <property type="entry name" value="Naa35_N"/>
</dbReference>
<sequence length="738" mass="83527">MSEAISRLRQEAEEAKSAWKPRVKDITEDFTSASNQLEPGQLVKDEWFTLFEAVGALEIMDPKMDSGFIPPGDTFEADFDPATPVSLPELLWVMDQILCLEIMWHAGYALSQTVFTSLHIDRLLGPQQPRIPTLYSPTGGGPPENLTEEQSIGHAVLTAYCVAVIKCCDMVVGLVQSQNFYEEEDFVTHLFGRELLPHMSTNTIDGMLDGVIPRLEDFGNVGEDVKEALLLRLQFRSIFLGVLSDRTSEQQWEQMLGLLKTIKTSHTFSTPLPDAFSDKVQRQLATSTPPRPMLSTSWEDACTKWSNMCEHIVAVNRLTQSEVVYSPACLQRAVWAFSYRGEAFPLPRAIMQDILFGEQAIRGEVLPYDLLLADIRDLVLAGDTLVDPQSFQVEVTTDPRHICSRLIEGFMDKAIEEYLNLYRMMCQNRCRIRRTFTQSIPIFDAMVTEAKNVDVELQKITASKKLTDTRTGKAYSLDPLSSWARFYKLRIMAWTIQLGFETEIYLPDELGGTYWFLAQLSQQRSELLDRVLQFTIGRSFHVRHDQNAVADCMLSEKYLESLHAVSEITRLIAEALWKLFTLLTSTGVVAKPERDYASQQLMYEARMKPYLAVVNDPVPSAAEFDDATTHHGSLEQTCNEVDEHIKEAKQLLVGVKKMTPEQAKYLGTEEEWKKEVKGLEATCIAVAVTASQVRNAGKKYGEDGELATKLECKAERRWAEWWVVPVIKEKVSSQVALR</sequence>
<dbReference type="EMBL" id="JAWDJX010000039">
    <property type="protein sequence ID" value="KAK3049493.1"/>
    <property type="molecule type" value="Genomic_DNA"/>
</dbReference>
<evidence type="ECO:0000313" key="6">
    <source>
        <dbReference type="EMBL" id="KAK3049493.1"/>
    </source>
</evidence>
<dbReference type="PANTHER" id="PTHR21373">
    <property type="entry name" value="GLUCOSE REPRESSIBLE PROTEIN MAK10"/>
    <property type="match status" value="1"/>
</dbReference>
<dbReference type="AlphaFoldDB" id="A0AAJ0D9D9"/>
<proteinExistence type="inferred from homology"/>
<organism evidence="6 7">
    <name type="scientific">Extremus antarcticus</name>
    <dbReference type="NCBI Taxonomy" id="702011"/>
    <lineage>
        <taxon>Eukaryota</taxon>
        <taxon>Fungi</taxon>
        <taxon>Dikarya</taxon>
        <taxon>Ascomycota</taxon>
        <taxon>Pezizomycotina</taxon>
        <taxon>Dothideomycetes</taxon>
        <taxon>Dothideomycetidae</taxon>
        <taxon>Mycosphaerellales</taxon>
        <taxon>Extremaceae</taxon>
        <taxon>Extremus</taxon>
    </lineage>
</organism>
<evidence type="ECO:0000256" key="1">
    <source>
        <dbReference type="ARBA" id="ARBA00004496"/>
    </source>
</evidence>
<accession>A0AAJ0D9D9</accession>